<sequence length="174" mass="18207">MGVWRMRDAMTAPVAAEGTAAVVRAAGTGAGRRRGGAVRGQVARRFDRDDPGCERARPNGTDADLTGAEDDLTRRWCGDDQTSRRTRSALALDALEDPDDGVRRAPADGPRRRAKDLRPTLAPGGPIIGNLTAPGLGGRAVLGPVVHHGGSITIGEMHGDLRPDRPSPPDPAEG</sequence>
<name>A0A5P2CQP3_STRVZ</name>
<protein>
    <submittedName>
        <fullName evidence="2">Uncharacterized protein</fullName>
    </submittedName>
</protein>
<feature type="compositionally biased region" description="Basic and acidic residues" evidence="1">
    <location>
        <begin position="100"/>
        <end position="111"/>
    </location>
</feature>
<accession>A0A5P2CQP3</accession>
<dbReference type="EMBL" id="CP029191">
    <property type="protein sequence ID" value="QES43179.1"/>
    <property type="molecule type" value="Genomic_DNA"/>
</dbReference>
<gene>
    <name evidence="2" type="ORF">DEJ49_21285</name>
</gene>
<reference evidence="2 3" key="1">
    <citation type="submission" date="2018-05" db="EMBL/GenBank/DDBJ databases">
        <title>Streptomyces venezuelae.</title>
        <authorList>
            <person name="Kim W."/>
            <person name="Lee N."/>
            <person name="Cho B.-K."/>
        </authorList>
    </citation>
    <scope>NUCLEOTIDE SEQUENCE [LARGE SCALE GENOMIC DNA]</scope>
    <source>
        <strain evidence="2 3">ATCC 14585</strain>
    </source>
</reference>
<proteinExistence type="predicted"/>
<organism evidence="2 3">
    <name type="scientific">Streptomyces venezuelae</name>
    <dbReference type="NCBI Taxonomy" id="54571"/>
    <lineage>
        <taxon>Bacteria</taxon>
        <taxon>Bacillati</taxon>
        <taxon>Actinomycetota</taxon>
        <taxon>Actinomycetes</taxon>
        <taxon>Kitasatosporales</taxon>
        <taxon>Streptomycetaceae</taxon>
        <taxon>Streptomyces</taxon>
    </lineage>
</organism>
<dbReference type="AlphaFoldDB" id="A0A5P2CQP3"/>
<dbReference type="Proteomes" id="UP000324015">
    <property type="component" value="Chromosome"/>
</dbReference>
<feature type="compositionally biased region" description="Basic and acidic residues" evidence="1">
    <location>
        <begin position="157"/>
        <end position="167"/>
    </location>
</feature>
<feature type="region of interest" description="Disordered" evidence="1">
    <location>
        <begin position="150"/>
        <end position="174"/>
    </location>
</feature>
<feature type="compositionally biased region" description="Basic and acidic residues" evidence="1">
    <location>
        <begin position="71"/>
        <end position="83"/>
    </location>
</feature>
<feature type="compositionally biased region" description="Basic and acidic residues" evidence="1">
    <location>
        <begin position="47"/>
        <end position="57"/>
    </location>
</feature>
<feature type="region of interest" description="Disordered" evidence="1">
    <location>
        <begin position="47"/>
        <end position="121"/>
    </location>
</feature>
<evidence type="ECO:0000313" key="2">
    <source>
        <dbReference type="EMBL" id="QES43179.1"/>
    </source>
</evidence>
<evidence type="ECO:0000256" key="1">
    <source>
        <dbReference type="SAM" id="MobiDB-lite"/>
    </source>
</evidence>
<evidence type="ECO:0000313" key="3">
    <source>
        <dbReference type="Proteomes" id="UP000324015"/>
    </source>
</evidence>